<feature type="transmembrane region" description="Helical" evidence="6">
    <location>
        <begin position="136"/>
        <end position="159"/>
    </location>
</feature>
<evidence type="ECO:0000256" key="6">
    <source>
        <dbReference type="SAM" id="Phobius"/>
    </source>
</evidence>
<evidence type="ECO:0000256" key="3">
    <source>
        <dbReference type="ARBA" id="ARBA00022692"/>
    </source>
</evidence>
<dbReference type="PANTHER" id="PTHR21716:SF62">
    <property type="entry name" value="TRANSPORT PROTEIN YDBI-RELATED"/>
    <property type="match status" value="1"/>
</dbReference>
<evidence type="ECO:0000256" key="1">
    <source>
        <dbReference type="ARBA" id="ARBA00004141"/>
    </source>
</evidence>
<accession>A0A916TUD4</accession>
<comment type="caution">
    <text evidence="7">The sequence shown here is derived from an EMBL/GenBank/DDBJ whole genome shotgun (WGS) entry which is preliminary data.</text>
</comment>
<evidence type="ECO:0000313" key="8">
    <source>
        <dbReference type="Proteomes" id="UP000608154"/>
    </source>
</evidence>
<keyword evidence="8" id="KW-1185">Reference proteome</keyword>
<dbReference type="Proteomes" id="UP000608154">
    <property type="component" value="Unassembled WGS sequence"/>
</dbReference>
<feature type="transmembrane region" description="Helical" evidence="6">
    <location>
        <begin position="293"/>
        <end position="322"/>
    </location>
</feature>
<gene>
    <name evidence="7" type="ORF">GCM10011494_24740</name>
</gene>
<evidence type="ECO:0000256" key="2">
    <source>
        <dbReference type="ARBA" id="ARBA00009773"/>
    </source>
</evidence>
<feature type="transmembrane region" description="Helical" evidence="6">
    <location>
        <begin position="32"/>
        <end position="51"/>
    </location>
</feature>
<feature type="transmembrane region" description="Helical" evidence="6">
    <location>
        <begin position="236"/>
        <end position="252"/>
    </location>
</feature>
<dbReference type="GO" id="GO:0016020">
    <property type="term" value="C:membrane"/>
    <property type="evidence" value="ECO:0007669"/>
    <property type="project" value="UniProtKB-SubCell"/>
</dbReference>
<evidence type="ECO:0000313" key="7">
    <source>
        <dbReference type="EMBL" id="GGC05206.1"/>
    </source>
</evidence>
<organism evidence="7 8">
    <name type="scientific">Novosphingobium endophyticum</name>
    <dbReference type="NCBI Taxonomy" id="1955250"/>
    <lineage>
        <taxon>Bacteria</taxon>
        <taxon>Pseudomonadati</taxon>
        <taxon>Pseudomonadota</taxon>
        <taxon>Alphaproteobacteria</taxon>
        <taxon>Sphingomonadales</taxon>
        <taxon>Sphingomonadaceae</taxon>
        <taxon>Novosphingobium</taxon>
    </lineage>
</organism>
<keyword evidence="5 6" id="KW-0472">Membrane</keyword>
<feature type="transmembrane region" description="Helical" evidence="6">
    <location>
        <begin position="9"/>
        <end position="26"/>
    </location>
</feature>
<dbReference type="GO" id="GO:0055085">
    <property type="term" value="P:transmembrane transport"/>
    <property type="evidence" value="ECO:0007669"/>
    <property type="project" value="TreeGrafter"/>
</dbReference>
<evidence type="ECO:0000256" key="4">
    <source>
        <dbReference type="ARBA" id="ARBA00022989"/>
    </source>
</evidence>
<sequence length="349" mass="37026">MPESGRHRLFVERLLIVAVVGLIAAVLWSLRILLVVVVGAVVIAVLLRTVADPISRYTGLGPRLATLGAILLVALIAGCAIWLFGSTVASQFAHLSETIPTSWNELSRRIGQLPFGNQLLAAMKQGLDLPTLVPKIVNLAGNAATTLILIVFGAIFFAAQPRLYTRGLVMLAPPDRRHLVSVSLEDSGRALRLWLLGQLISMIVVGLLTGVGLWLAGVPSAMALGLISGLTEGVPYLGPIVGAIPGLLLALTEGPETALWALVVYVAVQQIEGNTLVPIIHRELVSLPPALTLFWIVAAGFLFGIIGLIFAAPMLVVIYVLVKRLYIREALNTDTPLPGEPADEKSGPG</sequence>
<dbReference type="InterPro" id="IPR002549">
    <property type="entry name" value="AI-2E-like"/>
</dbReference>
<comment type="similarity">
    <text evidence="2">Belongs to the autoinducer-2 exporter (AI-2E) (TC 2.A.86) family.</text>
</comment>
<dbReference type="PANTHER" id="PTHR21716">
    <property type="entry name" value="TRANSMEMBRANE PROTEIN"/>
    <property type="match status" value="1"/>
</dbReference>
<evidence type="ECO:0000256" key="5">
    <source>
        <dbReference type="ARBA" id="ARBA00023136"/>
    </source>
</evidence>
<proteinExistence type="inferred from homology"/>
<name>A0A916TUD4_9SPHN</name>
<keyword evidence="4 6" id="KW-1133">Transmembrane helix</keyword>
<keyword evidence="3 6" id="KW-0812">Transmembrane</keyword>
<reference evidence="7" key="1">
    <citation type="journal article" date="2014" name="Int. J. Syst. Evol. Microbiol.">
        <title>Complete genome sequence of Corynebacterium casei LMG S-19264T (=DSM 44701T), isolated from a smear-ripened cheese.</title>
        <authorList>
            <consortium name="US DOE Joint Genome Institute (JGI-PGF)"/>
            <person name="Walter F."/>
            <person name="Albersmeier A."/>
            <person name="Kalinowski J."/>
            <person name="Ruckert C."/>
        </authorList>
    </citation>
    <scope>NUCLEOTIDE SEQUENCE</scope>
    <source>
        <strain evidence="7">CGMCC 1.15095</strain>
    </source>
</reference>
<feature type="transmembrane region" description="Helical" evidence="6">
    <location>
        <begin position="193"/>
        <end position="216"/>
    </location>
</feature>
<feature type="transmembrane region" description="Helical" evidence="6">
    <location>
        <begin position="259"/>
        <end position="281"/>
    </location>
</feature>
<feature type="transmembrane region" description="Helical" evidence="6">
    <location>
        <begin position="63"/>
        <end position="85"/>
    </location>
</feature>
<reference evidence="7" key="2">
    <citation type="submission" date="2020-09" db="EMBL/GenBank/DDBJ databases">
        <authorList>
            <person name="Sun Q."/>
            <person name="Zhou Y."/>
        </authorList>
    </citation>
    <scope>NUCLEOTIDE SEQUENCE</scope>
    <source>
        <strain evidence="7">CGMCC 1.15095</strain>
    </source>
</reference>
<dbReference type="EMBL" id="BMHK01000015">
    <property type="protein sequence ID" value="GGC05206.1"/>
    <property type="molecule type" value="Genomic_DNA"/>
</dbReference>
<dbReference type="AlphaFoldDB" id="A0A916TUD4"/>
<comment type="subcellular location">
    <subcellularLocation>
        <location evidence="1">Membrane</location>
        <topology evidence="1">Multi-pass membrane protein</topology>
    </subcellularLocation>
</comment>
<dbReference type="Pfam" id="PF01594">
    <property type="entry name" value="AI-2E_transport"/>
    <property type="match status" value="1"/>
</dbReference>
<protein>
    <submittedName>
        <fullName evidence="7">AI-2E family transporter</fullName>
    </submittedName>
</protein>